<comment type="caution">
    <text evidence="1">The sequence shown here is derived from an EMBL/GenBank/DDBJ whole genome shotgun (WGS) entry which is preliminary data.</text>
</comment>
<sequence length="109" mass="12401">EEVDLICGVYVVETEQSGAELSQAAHRSWWPRPSVFQSSGLNIGLWSRDCEKWFQQRLRECVGEKPQLMNSTKWRNAMNMKIATRHTPDKNVVLAAAFIEDVLGVKPAQ</sequence>
<evidence type="ECO:0000313" key="2">
    <source>
        <dbReference type="Proteomes" id="UP001465976"/>
    </source>
</evidence>
<proteinExistence type="predicted"/>
<evidence type="ECO:0000313" key="1">
    <source>
        <dbReference type="EMBL" id="KAL0562958.1"/>
    </source>
</evidence>
<dbReference type="Proteomes" id="UP001465976">
    <property type="component" value="Unassembled WGS sequence"/>
</dbReference>
<protein>
    <submittedName>
        <fullName evidence="1">Uncharacterized protein</fullName>
    </submittedName>
</protein>
<gene>
    <name evidence="1" type="ORF">V5O48_019119</name>
</gene>
<dbReference type="EMBL" id="JBAHYK010004160">
    <property type="protein sequence ID" value="KAL0562958.1"/>
    <property type="molecule type" value="Genomic_DNA"/>
</dbReference>
<accession>A0ABR3EJD1</accession>
<feature type="non-terminal residue" evidence="1">
    <location>
        <position position="1"/>
    </location>
</feature>
<name>A0ABR3EJD1_9AGAR</name>
<reference evidence="1 2" key="1">
    <citation type="submission" date="2024-02" db="EMBL/GenBank/DDBJ databases">
        <title>A draft genome for the cacao thread blight pathogen Marasmius crinis-equi.</title>
        <authorList>
            <person name="Cohen S.P."/>
            <person name="Baruah I.K."/>
            <person name="Amoako-Attah I."/>
            <person name="Bukari Y."/>
            <person name="Meinhardt L.W."/>
            <person name="Bailey B.A."/>
        </authorList>
    </citation>
    <scope>NUCLEOTIDE SEQUENCE [LARGE SCALE GENOMIC DNA]</scope>
    <source>
        <strain evidence="1 2">GH-76</strain>
    </source>
</reference>
<keyword evidence="2" id="KW-1185">Reference proteome</keyword>
<organism evidence="1 2">
    <name type="scientific">Marasmius crinis-equi</name>
    <dbReference type="NCBI Taxonomy" id="585013"/>
    <lineage>
        <taxon>Eukaryota</taxon>
        <taxon>Fungi</taxon>
        <taxon>Dikarya</taxon>
        <taxon>Basidiomycota</taxon>
        <taxon>Agaricomycotina</taxon>
        <taxon>Agaricomycetes</taxon>
        <taxon>Agaricomycetidae</taxon>
        <taxon>Agaricales</taxon>
        <taxon>Marasmiineae</taxon>
        <taxon>Marasmiaceae</taxon>
        <taxon>Marasmius</taxon>
    </lineage>
</organism>